<evidence type="ECO:0000313" key="3">
    <source>
        <dbReference type="Proteomes" id="UP000094112"/>
    </source>
</evidence>
<dbReference type="InterPro" id="IPR014623">
    <property type="entry name" value="Tfc7/tau55"/>
</dbReference>
<dbReference type="OrthoDB" id="414418at2759"/>
<dbReference type="PANTHER" id="PTHR16469">
    <property type="entry name" value="UBIQUITIN-ASSOCIATED AND SH3 DOMAIN-CONTAINING BA-RELATED"/>
    <property type="match status" value="1"/>
</dbReference>
<dbReference type="InterPro" id="IPR029033">
    <property type="entry name" value="His_PPase_superfam"/>
</dbReference>
<dbReference type="Pfam" id="PF10419">
    <property type="entry name" value="TFIIIC_sub6"/>
    <property type="match status" value="1"/>
</dbReference>
<sequence length="354" mass="39920">MVLKNLYIARHGYRANWLPEPHPVSPTGIDSDPPLAKHGEDQAKELAHYILSIEPHPEIIFSSPFYRCLQTSSPIAEVLDVDIVLETGIGEWYKPERPVIPNPAGFETLSPFFSKLKNTWEPTVKPSLKGETPEQIFARCQEFFQKFIPKFEAKYPHVETILFVTHAAAKIALGMALLGFNSVDEPLDDEGTRLRAGACSLDKYERVNPEEIEDGKEWKITMNGNCEFLTDGEEMHWDFQNGFEAGSDADIKARKAALEASKQDKDQLNAQEEYEDVYVTLEIPNNNFNTNSIPPTAKLQVSGLHTKAPLFKVDNDIYQGDWQKLVGTEVAFTDDMGENYVVTDRIKLEDVTPS</sequence>
<protein>
    <recommendedName>
        <fullName evidence="1">Transcription factor TFIIIC triple barrel domain-containing protein</fullName>
    </recommendedName>
</protein>
<dbReference type="SUPFAM" id="SSF53254">
    <property type="entry name" value="Phosphoglycerate mutase-like"/>
    <property type="match status" value="1"/>
</dbReference>
<dbReference type="Pfam" id="PF00300">
    <property type="entry name" value="His_Phos_1"/>
    <property type="match status" value="1"/>
</dbReference>
<dbReference type="PANTHER" id="PTHR16469:SF51">
    <property type="entry name" value="TRANSCRIPTION FACTOR TAU 55 KDA SUBUNIT"/>
    <property type="match status" value="1"/>
</dbReference>
<dbReference type="RefSeq" id="XP_019042035.1">
    <property type="nucleotide sequence ID" value="XM_019181136.1"/>
</dbReference>
<dbReference type="GO" id="GO:0016791">
    <property type="term" value="F:phosphatase activity"/>
    <property type="evidence" value="ECO:0007669"/>
    <property type="project" value="UniProtKB-ARBA"/>
</dbReference>
<reference evidence="2 3" key="1">
    <citation type="journal article" date="2016" name="Proc. Natl. Acad. Sci. U.S.A.">
        <title>Comparative genomics of biotechnologically important yeasts.</title>
        <authorList>
            <person name="Riley R."/>
            <person name="Haridas S."/>
            <person name="Wolfe K.H."/>
            <person name="Lopes M.R."/>
            <person name="Hittinger C.T."/>
            <person name="Goeker M."/>
            <person name="Salamov A.A."/>
            <person name="Wisecaver J.H."/>
            <person name="Long T.M."/>
            <person name="Calvey C.H."/>
            <person name="Aerts A.L."/>
            <person name="Barry K.W."/>
            <person name="Choi C."/>
            <person name="Clum A."/>
            <person name="Coughlan A.Y."/>
            <person name="Deshpande S."/>
            <person name="Douglass A.P."/>
            <person name="Hanson S.J."/>
            <person name="Klenk H.-P."/>
            <person name="LaButti K.M."/>
            <person name="Lapidus A."/>
            <person name="Lindquist E.A."/>
            <person name="Lipzen A.M."/>
            <person name="Meier-Kolthoff J.P."/>
            <person name="Ohm R.A."/>
            <person name="Otillar R.P."/>
            <person name="Pangilinan J.L."/>
            <person name="Peng Y."/>
            <person name="Rokas A."/>
            <person name="Rosa C.A."/>
            <person name="Scheuner C."/>
            <person name="Sibirny A.A."/>
            <person name="Slot J.C."/>
            <person name="Stielow J.B."/>
            <person name="Sun H."/>
            <person name="Kurtzman C.P."/>
            <person name="Blackwell M."/>
            <person name="Grigoriev I.V."/>
            <person name="Jeffries T.W."/>
        </authorList>
    </citation>
    <scope>NUCLEOTIDE SEQUENCE [LARGE SCALE GENOMIC DNA]</scope>
    <source>
        <strain evidence="3">ATCC 58044 / CBS 1984 / NCYC 433 / NRRL Y-366-8</strain>
    </source>
</reference>
<gene>
    <name evidence="2" type="ORF">WICANDRAFT_25393</name>
</gene>
<evidence type="ECO:0000313" key="2">
    <source>
        <dbReference type="EMBL" id="ODQ62828.1"/>
    </source>
</evidence>
<dbReference type="InterPro" id="IPR019481">
    <property type="entry name" value="TFIIIC_triple_barrel"/>
</dbReference>
<accession>A0A1E3PBS9</accession>
<dbReference type="CDD" id="cd07067">
    <property type="entry name" value="HP_PGM_like"/>
    <property type="match status" value="1"/>
</dbReference>
<dbReference type="FunFam" id="3.40.50.1240:FF:000034">
    <property type="entry name" value="Transcription factor TFIIIC subunit"/>
    <property type="match status" value="1"/>
</dbReference>
<dbReference type="STRING" id="683960.A0A1E3PBS9"/>
<keyword evidence="3" id="KW-1185">Reference proteome</keyword>
<name>A0A1E3PBS9_WICAA</name>
<proteinExistence type="predicted"/>
<dbReference type="PIRSF" id="PIRSF036802">
    <property type="entry name" value="Tau55_TFC7"/>
    <property type="match status" value="1"/>
</dbReference>
<evidence type="ECO:0000259" key="1">
    <source>
        <dbReference type="Pfam" id="PF10419"/>
    </source>
</evidence>
<dbReference type="Gene3D" id="2.60.40.4370">
    <property type="match status" value="1"/>
</dbReference>
<dbReference type="GeneID" id="30198382"/>
<dbReference type="Proteomes" id="UP000094112">
    <property type="component" value="Unassembled WGS sequence"/>
</dbReference>
<dbReference type="Gene3D" id="3.40.50.1240">
    <property type="entry name" value="Phosphoglycerate mutase-like"/>
    <property type="match status" value="1"/>
</dbReference>
<dbReference type="InterPro" id="IPR013078">
    <property type="entry name" value="His_Pase_superF_clade-1"/>
</dbReference>
<dbReference type="AlphaFoldDB" id="A0A1E3PBS9"/>
<dbReference type="InterPro" id="IPR051710">
    <property type="entry name" value="Phosphatase_SH3-domain"/>
</dbReference>
<dbReference type="EMBL" id="KV454208">
    <property type="protein sequence ID" value="ODQ62828.1"/>
    <property type="molecule type" value="Genomic_DNA"/>
</dbReference>
<feature type="domain" description="Transcription factor TFIIIC triple barrel" evidence="1">
    <location>
        <begin position="272"/>
        <end position="339"/>
    </location>
</feature>
<organism evidence="2 3">
    <name type="scientific">Wickerhamomyces anomalus (strain ATCC 58044 / CBS 1984 / NCYC 433 / NRRL Y-366-8)</name>
    <name type="common">Yeast</name>
    <name type="synonym">Hansenula anomala</name>
    <dbReference type="NCBI Taxonomy" id="683960"/>
    <lineage>
        <taxon>Eukaryota</taxon>
        <taxon>Fungi</taxon>
        <taxon>Dikarya</taxon>
        <taxon>Ascomycota</taxon>
        <taxon>Saccharomycotina</taxon>
        <taxon>Saccharomycetes</taxon>
        <taxon>Phaffomycetales</taxon>
        <taxon>Wickerhamomycetaceae</taxon>
        <taxon>Wickerhamomyces</taxon>
    </lineage>
</organism>